<dbReference type="Gene3D" id="3.30.200.20">
    <property type="entry name" value="Phosphorylase Kinase, domain 1"/>
    <property type="match status" value="1"/>
</dbReference>
<evidence type="ECO:0000256" key="1">
    <source>
        <dbReference type="ARBA" id="ARBA00022527"/>
    </source>
</evidence>
<evidence type="ECO:0000256" key="5">
    <source>
        <dbReference type="ARBA" id="ARBA00022840"/>
    </source>
</evidence>
<keyword evidence="1" id="KW-0723">Serine/threonine-protein kinase</keyword>
<reference evidence="8 9" key="1">
    <citation type="submission" date="2018-05" db="EMBL/GenBank/DDBJ databases">
        <title>Genome sequencing and assembly of the regulated plant pathogen Lachnellula willkommii and related sister species for the development of diagnostic species identification markers.</title>
        <authorList>
            <person name="Giroux E."/>
            <person name="Bilodeau G."/>
        </authorList>
    </citation>
    <scope>NUCLEOTIDE SEQUENCE [LARGE SCALE GENOMIC DNA]</scope>
    <source>
        <strain evidence="8 9">CBS 160.35</strain>
    </source>
</reference>
<evidence type="ECO:0000256" key="6">
    <source>
        <dbReference type="SAM" id="MobiDB-lite"/>
    </source>
</evidence>
<keyword evidence="3" id="KW-0547">Nucleotide-binding</keyword>
<evidence type="ECO:0000259" key="7">
    <source>
        <dbReference type="PROSITE" id="PS50011"/>
    </source>
</evidence>
<evidence type="ECO:0000313" key="9">
    <source>
        <dbReference type="Proteomes" id="UP000443090"/>
    </source>
</evidence>
<keyword evidence="2" id="KW-0808">Transferase</keyword>
<feature type="compositionally biased region" description="Polar residues" evidence="6">
    <location>
        <begin position="20"/>
        <end position="34"/>
    </location>
</feature>
<feature type="domain" description="Protein kinase" evidence="7">
    <location>
        <begin position="276"/>
        <end position="531"/>
    </location>
</feature>
<dbReference type="CDD" id="cd11651">
    <property type="entry name" value="YPK1_N_like"/>
    <property type="match status" value="1"/>
</dbReference>
<dbReference type="InterPro" id="IPR011009">
    <property type="entry name" value="Kinase-like_dom_sf"/>
</dbReference>
<dbReference type="SMART" id="SM00220">
    <property type="entry name" value="S_TKc"/>
    <property type="match status" value="1"/>
</dbReference>
<accession>A0A8H8UBL4</accession>
<evidence type="ECO:0000256" key="4">
    <source>
        <dbReference type="ARBA" id="ARBA00022777"/>
    </source>
</evidence>
<evidence type="ECO:0000313" key="8">
    <source>
        <dbReference type="EMBL" id="TVY38725.1"/>
    </source>
</evidence>
<dbReference type="InterPro" id="IPR000719">
    <property type="entry name" value="Prot_kinase_dom"/>
</dbReference>
<keyword evidence="4 8" id="KW-0418">Kinase</keyword>
<dbReference type="OrthoDB" id="1668230at2759"/>
<dbReference type="Pfam" id="PF00069">
    <property type="entry name" value="Pkinase"/>
    <property type="match status" value="1"/>
</dbReference>
<keyword evidence="5" id="KW-0067">ATP-binding</keyword>
<comment type="caution">
    <text evidence="8">The sequence shown here is derived from an EMBL/GenBank/DDBJ whole genome shotgun (WGS) entry which is preliminary data.</text>
</comment>
<name>A0A8H8UBL4_9HELO</name>
<feature type="region of interest" description="Disordered" evidence="6">
    <location>
        <begin position="85"/>
        <end position="130"/>
    </location>
</feature>
<gene>
    <name evidence="8" type="primary">gad8_0</name>
    <name evidence="8" type="ORF">LOCC1_G005034</name>
</gene>
<dbReference type="GO" id="GO:0004674">
    <property type="term" value="F:protein serine/threonine kinase activity"/>
    <property type="evidence" value="ECO:0007669"/>
    <property type="project" value="UniProtKB-KW"/>
</dbReference>
<dbReference type="Gene3D" id="1.10.510.10">
    <property type="entry name" value="Transferase(Phosphotransferase) domain 1"/>
    <property type="match status" value="1"/>
</dbReference>
<evidence type="ECO:0000256" key="2">
    <source>
        <dbReference type="ARBA" id="ARBA00022679"/>
    </source>
</evidence>
<dbReference type="GO" id="GO:0005524">
    <property type="term" value="F:ATP binding"/>
    <property type="evidence" value="ECO:0007669"/>
    <property type="project" value="UniProtKB-KW"/>
</dbReference>
<dbReference type="PROSITE" id="PS50011">
    <property type="entry name" value="PROTEIN_KINASE_DOM"/>
    <property type="match status" value="1"/>
</dbReference>
<evidence type="ECO:0000256" key="3">
    <source>
        <dbReference type="ARBA" id="ARBA00022741"/>
    </source>
</evidence>
<dbReference type="SUPFAM" id="SSF56112">
    <property type="entry name" value="Protein kinase-like (PK-like)"/>
    <property type="match status" value="1"/>
</dbReference>
<dbReference type="Proteomes" id="UP000443090">
    <property type="component" value="Unassembled WGS sequence"/>
</dbReference>
<keyword evidence="9" id="KW-1185">Reference proteome</keyword>
<sequence length="556" mass="61525">MDSTQRNPDSIQAPSIAATVPQSQSPEILETSSTPKDEDTSVEAITPSANDDNVQTQIKPRSGVLTITLHEGLGISIPERYMLSSEHDKPQDTGSESKSVTPTTGVSLDVSDAHRAPGNGHSGEVGGFRAGTPKRGSGVYAVLECEKSQVLRYTRYTFSVTVENPLWGHLACRFDVSRSTDFSIYIYAKNPLSTPESGRTQDILLGVARSNHGFKSSQSGAQDLDEAQSTIVKTNQGNKYTFSYTEWLEVEHGTGKIHVSVDYSEHDPQPLRIEDFDIMKQMVTGKSGNTIFQVYKRATGRLYALKEIRNPTTASQAQDADAVEMTKLRALSLANNPFMVPIKFVFQSAGTLYRYLVSPFVRGGELIQLLCNERCSDMDRIKHYAAEILCALECLHDFGIVYGYLKSQNILLDYSGHISICDFSLGQPHTEDHTDEACAPEICLGQGYTQTADWWTLGILLIEMLTIPSPNSNTSWYVDNITNIHSNTRPLVFPAVVPPLAQDICIKLLNRDPEQRLGARGVADIKAHSFLRRHRLEYGSEARIRTGVQTKRCLLS</sequence>
<proteinExistence type="predicted"/>
<feature type="compositionally biased region" description="Polar residues" evidence="6">
    <location>
        <begin position="1"/>
        <end position="13"/>
    </location>
</feature>
<dbReference type="PANTHER" id="PTHR24351">
    <property type="entry name" value="RIBOSOMAL PROTEIN S6 KINASE"/>
    <property type="match status" value="1"/>
</dbReference>
<protein>
    <submittedName>
        <fullName evidence="8">Serine/threonine-protein kinase</fullName>
    </submittedName>
</protein>
<dbReference type="EMBL" id="QGMI01000578">
    <property type="protein sequence ID" value="TVY38725.1"/>
    <property type="molecule type" value="Genomic_DNA"/>
</dbReference>
<feature type="region of interest" description="Disordered" evidence="6">
    <location>
        <begin position="1"/>
        <end position="55"/>
    </location>
</feature>
<dbReference type="AlphaFoldDB" id="A0A8H8UBL4"/>
<feature type="compositionally biased region" description="Polar residues" evidence="6">
    <location>
        <begin position="92"/>
        <end position="106"/>
    </location>
</feature>
<feature type="compositionally biased region" description="Gly residues" evidence="6">
    <location>
        <begin position="120"/>
        <end position="129"/>
    </location>
</feature>
<organism evidence="8 9">
    <name type="scientific">Lachnellula occidentalis</name>
    <dbReference type="NCBI Taxonomy" id="215460"/>
    <lineage>
        <taxon>Eukaryota</taxon>
        <taxon>Fungi</taxon>
        <taxon>Dikarya</taxon>
        <taxon>Ascomycota</taxon>
        <taxon>Pezizomycotina</taxon>
        <taxon>Leotiomycetes</taxon>
        <taxon>Helotiales</taxon>
        <taxon>Lachnaceae</taxon>
        <taxon>Lachnellula</taxon>
    </lineage>
</organism>